<dbReference type="Gene3D" id="2.40.30.170">
    <property type="match status" value="1"/>
</dbReference>
<dbReference type="NCBIfam" id="TIGR01730">
    <property type="entry name" value="RND_mfp"/>
    <property type="match status" value="1"/>
</dbReference>
<evidence type="ECO:0000313" key="6">
    <source>
        <dbReference type="EMBL" id="MPM02193.1"/>
    </source>
</evidence>
<dbReference type="Gene3D" id="1.10.287.470">
    <property type="entry name" value="Helix hairpin bin"/>
    <property type="match status" value="1"/>
</dbReference>
<dbReference type="InterPro" id="IPR058647">
    <property type="entry name" value="BSH_CzcB-like"/>
</dbReference>
<evidence type="ECO:0000259" key="4">
    <source>
        <dbReference type="Pfam" id="PF25973"/>
    </source>
</evidence>
<keyword evidence="2" id="KW-0472">Membrane</keyword>
<dbReference type="Gene3D" id="2.40.420.20">
    <property type="match status" value="1"/>
</dbReference>
<evidence type="ECO:0000256" key="1">
    <source>
        <dbReference type="SAM" id="Coils"/>
    </source>
</evidence>
<dbReference type="Pfam" id="PF25954">
    <property type="entry name" value="Beta-barrel_RND_2"/>
    <property type="match status" value="1"/>
</dbReference>
<reference evidence="6" key="1">
    <citation type="submission" date="2019-08" db="EMBL/GenBank/DDBJ databases">
        <authorList>
            <person name="Kucharzyk K."/>
            <person name="Murdoch R.W."/>
            <person name="Higgins S."/>
            <person name="Loffler F."/>
        </authorList>
    </citation>
    <scope>NUCLEOTIDE SEQUENCE</scope>
</reference>
<proteinExistence type="predicted"/>
<feature type="coiled-coil region" evidence="1">
    <location>
        <begin position="154"/>
        <end position="181"/>
    </location>
</feature>
<evidence type="ECO:0000259" key="5">
    <source>
        <dbReference type="Pfam" id="PF25989"/>
    </source>
</evidence>
<organism evidence="6">
    <name type="scientific">bioreactor metagenome</name>
    <dbReference type="NCBI Taxonomy" id="1076179"/>
    <lineage>
        <taxon>unclassified sequences</taxon>
        <taxon>metagenomes</taxon>
        <taxon>ecological metagenomes</taxon>
    </lineage>
</organism>
<dbReference type="InterPro" id="IPR006143">
    <property type="entry name" value="RND_pump_MFP"/>
</dbReference>
<sequence>MKQRQKYILYAAIPVVLAGSIIGYNKLFNKPEINEEPTSRPAGQGNRGGGGGGRALPVSVYIAEYMTSDEGKLAIGTLTPNERVDVVSELSGRVTEINFREGELVRKGTILVKLNDDELVAQLVKAEYQYKLIEQRLERQKILLERDAVSREDYDKVLTEFNVLKQDIEQLKIRIEKMKVRAPFDGMIGFRDVSLGAFLQPNTKLSTLVDVANLKLEFAIPEKYINDVKSGSSVSFTVEGTGKTFSARVYAVDPQVEVKTRTLMLRARYTNTGLMLKPGMSAKVSFSTTAGANNIYVPNQAVVPDVKGRSVWVMKGGKAELVQVQSGTRTADMLEILGGLERGDTIITTGLMQLRPGIQVSPQTIMN</sequence>
<keyword evidence="1" id="KW-0175">Coiled coil</keyword>
<feature type="domain" description="YknX-like C-terminal permuted SH3-like" evidence="5">
    <location>
        <begin position="296"/>
        <end position="360"/>
    </location>
</feature>
<dbReference type="PANTHER" id="PTHR30469">
    <property type="entry name" value="MULTIDRUG RESISTANCE PROTEIN MDTA"/>
    <property type="match status" value="1"/>
</dbReference>
<dbReference type="InterPro" id="IPR058792">
    <property type="entry name" value="Beta-barrel_RND_2"/>
</dbReference>
<feature type="transmembrane region" description="Helical" evidence="2">
    <location>
        <begin position="7"/>
        <end position="24"/>
    </location>
</feature>
<dbReference type="SUPFAM" id="SSF111369">
    <property type="entry name" value="HlyD-like secretion proteins"/>
    <property type="match status" value="1"/>
</dbReference>
<comment type="caution">
    <text evidence="6">The sequence shown here is derived from an EMBL/GenBank/DDBJ whole genome shotgun (WGS) entry which is preliminary data.</text>
</comment>
<feature type="domain" description="CzcB-like barrel-sandwich hybrid" evidence="4">
    <location>
        <begin position="84"/>
        <end position="210"/>
    </location>
</feature>
<protein>
    <submittedName>
        <fullName evidence="6">Multidrug resistance protein MdtE</fullName>
    </submittedName>
</protein>
<dbReference type="EMBL" id="VSSQ01000851">
    <property type="protein sequence ID" value="MPM02193.1"/>
    <property type="molecule type" value="Genomic_DNA"/>
</dbReference>
<dbReference type="Gene3D" id="2.40.50.100">
    <property type="match status" value="1"/>
</dbReference>
<dbReference type="Pfam" id="PF25973">
    <property type="entry name" value="BSH_CzcB"/>
    <property type="match status" value="1"/>
</dbReference>
<keyword evidence="2" id="KW-1133">Transmembrane helix</keyword>
<dbReference type="InterPro" id="IPR058637">
    <property type="entry name" value="YknX-like_C"/>
</dbReference>
<dbReference type="Pfam" id="PF25989">
    <property type="entry name" value="YknX_C"/>
    <property type="match status" value="1"/>
</dbReference>
<keyword evidence="2" id="KW-0812">Transmembrane</keyword>
<evidence type="ECO:0000259" key="3">
    <source>
        <dbReference type="Pfam" id="PF25954"/>
    </source>
</evidence>
<evidence type="ECO:0000256" key="2">
    <source>
        <dbReference type="SAM" id="Phobius"/>
    </source>
</evidence>
<gene>
    <name evidence="6" type="primary">mdtE_8</name>
    <name evidence="6" type="ORF">SDC9_48438</name>
</gene>
<dbReference type="GO" id="GO:1990281">
    <property type="term" value="C:efflux pump complex"/>
    <property type="evidence" value="ECO:0007669"/>
    <property type="project" value="TreeGrafter"/>
</dbReference>
<name>A0A644WI53_9ZZZZ</name>
<dbReference type="AlphaFoldDB" id="A0A644WI53"/>
<accession>A0A644WI53</accession>
<dbReference type="PANTHER" id="PTHR30469:SF36">
    <property type="entry name" value="BLL3903 PROTEIN"/>
    <property type="match status" value="1"/>
</dbReference>
<feature type="domain" description="CusB-like beta-barrel" evidence="3">
    <location>
        <begin position="216"/>
        <end position="288"/>
    </location>
</feature>
<dbReference type="GO" id="GO:0015562">
    <property type="term" value="F:efflux transmembrane transporter activity"/>
    <property type="evidence" value="ECO:0007669"/>
    <property type="project" value="TreeGrafter"/>
</dbReference>